<dbReference type="GO" id="GO:0005634">
    <property type="term" value="C:nucleus"/>
    <property type="evidence" value="ECO:0007669"/>
    <property type="project" value="UniProtKB-SubCell"/>
</dbReference>
<dbReference type="GO" id="GO:0160107">
    <property type="term" value="F:tRNA (adenine(58)-N1)-methyltransferase activity"/>
    <property type="evidence" value="ECO:0007669"/>
    <property type="project" value="UniProtKB-EC"/>
</dbReference>
<dbReference type="GO" id="GO:0031515">
    <property type="term" value="C:tRNA (m1A) methyltransferase complex"/>
    <property type="evidence" value="ECO:0007669"/>
    <property type="project" value="UniProtKB-UniRule"/>
</dbReference>
<dbReference type="Proteomes" id="UP000003786">
    <property type="component" value="Chromosome 2"/>
</dbReference>
<evidence type="ECO:0000256" key="6">
    <source>
        <dbReference type="ARBA" id="ARBA00022694"/>
    </source>
</evidence>
<dbReference type="InterPro" id="IPR029063">
    <property type="entry name" value="SAM-dependent_MTases_sf"/>
</dbReference>
<dbReference type="PIRSF" id="PIRSF017269">
    <property type="entry name" value="GCD14"/>
    <property type="match status" value="1"/>
</dbReference>
<dbReference type="eggNOG" id="KOG2915">
    <property type="taxonomic scope" value="Eukaryota"/>
</dbReference>
<keyword evidence="5 8" id="KW-0949">S-adenosyl-L-methionine</keyword>
<dbReference type="VEuPathDB" id="PiroplasmaDB:TOT_020000863"/>
<dbReference type="AlphaFoldDB" id="J4C8D7"/>
<dbReference type="OMA" id="PCIEQSL"/>
<dbReference type="SUPFAM" id="SSF53335">
    <property type="entry name" value="S-adenosyl-L-methionine-dependent methyltransferases"/>
    <property type="match status" value="1"/>
</dbReference>
<dbReference type="Gene3D" id="3.40.50.150">
    <property type="entry name" value="Vaccinia Virus protein VP39"/>
    <property type="match status" value="1"/>
</dbReference>
<evidence type="ECO:0000259" key="10">
    <source>
        <dbReference type="Pfam" id="PF08704"/>
    </source>
</evidence>
<keyword evidence="6 8" id="KW-0819">tRNA processing</keyword>
<proteinExistence type="inferred from homology"/>
<comment type="catalytic activity">
    <reaction evidence="8">
        <text>adenosine(58) in tRNA + S-adenosyl-L-methionine = N(1)-methyladenosine(58) in tRNA + S-adenosyl-L-homocysteine + H(+)</text>
        <dbReference type="Rhea" id="RHEA:43152"/>
        <dbReference type="Rhea" id="RHEA-COMP:10365"/>
        <dbReference type="Rhea" id="RHEA-COMP:10366"/>
        <dbReference type="ChEBI" id="CHEBI:15378"/>
        <dbReference type="ChEBI" id="CHEBI:57856"/>
        <dbReference type="ChEBI" id="CHEBI:59789"/>
        <dbReference type="ChEBI" id="CHEBI:74411"/>
        <dbReference type="ChEBI" id="CHEBI:74491"/>
        <dbReference type="EC" id="2.1.1.220"/>
    </reaction>
</comment>
<dbReference type="GO" id="GO:0030488">
    <property type="term" value="P:tRNA methylation"/>
    <property type="evidence" value="ECO:0007669"/>
    <property type="project" value="InterPro"/>
</dbReference>
<reference evidence="11 12" key="1">
    <citation type="journal article" date="2012" name="MBio">
        <title>Comparative genome analysis of three eukaryotic parasites with differing abilities to transform leukocytes reveals key mediators of Theileria-induced leukocyte transformation.</title>
        <authorList>
            <person name="Hayashida K."/>
            <person name="Hara Y."/>
            <person name="Abe T."/>
            <person name="Yamasaki C."/>
            <person name="Toyoda A."/>
            <person name="Kosuge T."/>
            <person name="Suzuki Y."/>
            <person name="Sato Y."/>
            <person name="Kawashima S."/>
            <person name="Katayama T."/>
            <person name="Wakaguri H."/>
            <person name="Inoue N."/>
            <person name="Homma K."/>
            <person name="Tada-Umezaki M."/>
            <person name="Yagi Y."/>
            <person name="Fujii Y."/>
            <person name="Habara T."/>
            <person name="Kanehisa M."/>
            <person name="Watanabe H."/>
            <person name="Ito K."/>
            <person name="Gojobori T."/>
            <person name="Sugawara H."/>
            <person name="Imanishi T."/>
            <person name="Weir W."/>
            <person name="Gardner M."/>
            <person name="Pain A."/>
            <person name="Shiels B."/>
            <person name="Hattori M."/>
            <person name="Nene V."/>
            <person name="Sugimoto C."/>
        </authorList>
    </citation>
    <scope>NUCLEOTIDE SEQUENCE [LARGE SCALE GENOMIC DNA]</scope>
    <source>
        <strain evidence="11 12">Shintoku</strain>
    </source>
</reference>
<evidence type="ECO:0000256" key="2">
    <source>
        <dbReference type="ARBA" id="ARBA00012796"/>
    </source>
</evidence>
<dbReference type="EMBL" id="AP011947">
    <property type="protein sequence ID" value="BAM40608.1"/>
    <property type="molecule type" value="Genomic_DNA"/>
</dbReference>
<organism evidence="11 12">
    <name type="scientific">Theileria orientalis strain Shintoku</name>
    <dbReference type="NCBI Taxonomy" id="869250"/>
    <lineage>
        <taxon>Eukaryota</taxon>
        <taxon>Sar</taxon>
        <taxon>Alveolata</taxon>
        <taxon>Apicomplexa</taxon>
        <taxon>Aconoidasida</taxon>
        <taxon>Piroplasmida</taxon>
        <taxon>Theileriidae</taxon>
        <taxon>Theileria</taxon>
    </lineage>
</organism>
<accession>J4C8D7</accession>
<dbReference type="PROSITE" id="PS51620">
    <property type="entry name" value="SAM_TRM61"/>
    <property type="match status" value="1"/>
</dbReference>
<dbReference type="PANTHER" id="PTHR12133:SF2">
    <property type="entry name" value="TRNA (ADENINE(58)-N(1))-METHYLTRANSFERASE CATALYTIC SUBUNIT TRMT61A"/>
    <property type="match status" value="1"/>
</dbReference>
<keyword evidence="7" id="KW-0539">Nucleus</keyword>
<evidence type="ECO:0000256" key="4">
    <source>
        <dbReference type="ARBA" id="ARBA00022679"/>
    </source>
</evidence>
<dbReference type="KEGG" id="tot:TOT_020000863"/>
<dbReference type="Gene3D" id="3.10.330.20">
    <property type="match status" value="1"/>
</dbReference>
<name>J4C8D7_THEOR</name>
<keyword evidence="12" id="KW-1185">Reference proteome</keyword>
<comment type="subcellular location">
    <subcellularLocation>
        <location evidence="1">Nucleus</location>
    </subcellularLocation>
</comment>
<feature type="binding site" evidence="9">
    <location>
        <position position="146"/>
    </location>
    <ligand>
        <name>S-adenosyl-L-methionine</name>
        <dbReference type="ChEBI" id="CHEBI:59789"/>
    </ligand>
</feature>
<evidence type="ECO:0000256" key="7">
    <source>
        <dbReference type="ARBA" id="ARBA00023242"/>
    </source>
</evidence>
<gene>
    <name evidence="11" type="ORF">TOT_020000863</name>
</gene>
<feature type="binding site" evidence="9">
    <location>
        <position position="212"/>
    </location>
    <ligand>
        <name>S-adenosyl-L-methionine</name>
        <dbReference type="ChEBI" id="CHEBI:59789"/>
    </ligand>
</feature>
<dbReference type="EC" id="2.1.1.220" evidence="2 8"/>
<dbReference type="InterPro" id="IPR014816">
    <property type="entry name" value="tRNA_MeTrfase_Gcd14"/>
</dbReference>
<evidence type="ECO:0000313" key="11">
    <source>
        <dbReference type="EMBL" id="BAM40608.1"/>
    </source>
</evidence>
<sequence length="327" mass="36468">MPIQPGDTVIIFGGPNKIHLTQIPNENEMIENKQSEANVGNERLIHNRNGIFDLVDCIGKEYGQKLFWDSGKKTHWVVPLKPTPELITKSITHRTQILYRADISLVVLLLDLIPGKRVLECGTGSGSLSYALASAVAPNGHLFTFDCHSERQSHSNDLFNKTKITKVLTTCERDAYAPDAFLLSDEEAASECKVEGSQQSISEHSIDSVFLDLPSPWKAVDNVVQVIKHFGKLVVFTPSIEQIQKVTETLRGKGFTNKPVNNGTGIRTFEILTKPWGISFDGDFDSSEEESAFEYSEDEEAPGEYVNYQLPQFNHTGYLTVATFNLF</sequence>
<dbReference type="PANTHER" id="PTHR12133">
    <property type="entry name" value="TRNA (ADENINE(58)-N(1))-METHYLTRANSFERASE"/>
    <property type="match status" value="1"/>
</dbReference>
<comment type="similarity">
    <text evidence="8">Belongs to the class I-like SAM-binding methyltransferase superfamily. TRM61 family.</text>
</comment>
<evidence type="ECO:0000256" key="1">
    <source>
        <dbReference type="ARBA" id="ARBA00004123"/>
    </source>
</evidence>
<keyword evidence="4 8" id="KW-0808">Transferase</keyword>
<dbReference type="OrthoDB" id="1925287at2759"/>
<feature type="domain" description="tRNA (adenine(58)-N(1))-methyltransferase catalytic subunit TRM61 C-terminal" evidence="10">
    <location>
        <begin position="76"/>
        <end position="278"/>
    </location>
</feature>
<keyword evidence="3 8" id="KW-0489">Methyltransferase</keyword>
<dbReference type="STRING" id="869250.J4C8D7"/>
<evidence type="ECO:0000256" key="8">
    <source>
        <dbReference type="PIRNR" id="PIRNR017269"/>
    </source>
</evidence>
<dbReference type="Pfam" id="PF08704">
    <property type="entry name" value="GCD14"/>
    <property type="match status" value="1"/>
</dbReference>
<protein>
    <recommendedName>
        <fullName evidence="2 8">tRNA (adenine(58)-N(1))-methyltransferase</fullName>
        <ecNumber evidence="2 8">2.1.1.220</ecNumber>
    </recommendedName>
</protein>
<evidence type="ECO:0000256" key="3">
    <source>
        <dbReference type="ARBA" id="ARBA00022603"/>
    </source>
</evidence>
<dbReference type="GeneID" id="20714978"/>
<evidence type="ECO:0000256" key="5">
    <source>
        <dbReference type="ARBA" id="ARBA00022691"/>
    </source>
</evidence>
<evidence type="ECO:0000313" key="12">
    <source>
        <dbReference type="Proteomes" id="UP000003786"/>
    </source>
</evidence>
<evidence type="ECO:0000256" key="9">
    <source>
        <dbReference type="PIRSR" id="PIRSR017269-1"/>
    </source>
</evidence>
<dbReference type="RefSeq" id="XP_009690909.1">
    <property type="nucleotide sequence ID" value="XM_009692614.1"/>
</dbReference>
<feature type="binding site" evidence="9">
    <location>
        <begin position="125"/>
        <end position="128"/>
    </location>
    <ligand>
        <name>S-adenosyl-L-methionine</name>
        <dbReference type="ChEBI" id="CHEBI:59789"/>
    </ligand>
</feature>
<dbReference type="InterPro" id="IPR049470">
    <property type="entry name" value="TRM61_C"/>
</dbReference>